<evidence type="ECO:0000313" key="1">
    <source>
        <dbReference type="EMBL" id="NKM50288.1"/>
    </source>
</evidence>
<name>A0A8I2H677_RHILV</name>
<accession>A0A8I2H677</accession>
<comment type="caution">
    <text evidence="1">The sequence shown here is derived from an EMBL/GenBank/DDBJ whole genome shotgun (WGS) entry which is preliminary data.</text>
</comment>
<dbReference type="Proteomes" id="UP000662259">
    <property type="component" value="Unassembled WGS sequence"/>
</dbReference>
<organism evidence="1 2">
    <name type="scientific">Rhizobium leguminosarum bv. viciae</name>
    <dbReference type="NCBI Taxonomy" id="387"/>
    <lineage>
        <taxon>Bacteria</taxon>
        <taxon>Pseudomonadati</taxon>
        <taxon>Pseudomonadota</taxon>
        <taxon>Alphaproteobacteria</taxon>
        <taxon>Hyphomicrobiales</taxon>
        <taxon>Rhizobiaceae</taxon>
        <taxon>Rhizobium/Agrobacterium group</taxon>
        <taxon>Rhizobium</taxon>
    </lineage>
</organism>
<dbReference type="EMBL" id="WIEZ01000040">
    <property type="protein sequence ID" value="NKM50288.1"/>
    <property type="molecule type" value="Genomic_DNA"/>
</dbReference>
<protein>
    <submittedName>
        <fullName evidence="1">Uncharacterized protein</fullName>
    </submittedName>
</protein>
<gene>
    <name evidence="1" type="ORF">GFL91_36380</name>
</gene>
<sequence length="45" mass="4764">MENVTVSALESLAGVLGVNVAELFVEVDGDASRRPPLRSGRKPKV</sequence>
<evidence type="ECO:0000313" key="2">
    <source>
        <dbReference type="Proteomes" id="UP000662259"/>
    </source>
</evidence>
<dbReference type="AlphaFoldDB" id="A0A8I2H677"/>
<proteinExistence type="predicted"/>
<reference evidence="1" key="1">
    <citation type="submission" date="2019-10" db="EMBL/GenBank/DDBJ databases">
        <title>Rhizobium leguminosarum symbiovar viciae collection.</title>
        <authorList>
            <person name="Boivin S."/>
            <person name="Lepetit M."/>
        </authorList>
    </citation>
    <scope>NUCLEOTIDE SEQUENCE</scope>
    <source>
        <strain evidence="1">L143</strain>
    </source>
</reference>